<evidence type="ECO:0000313" key="3">
    <source>
        <dbReference type="Proteomes" id="UP000245383"/>
    </source>
</evidence>
<feature type="compositionally biased region" description="Polar residues" evidence="1">
    <location>
        <begin position="780"/>
        <end position="795"/>
    </location>
</feature>
<dbReference type="STRING" id="133385.A0A2T9YN34"/>
<dbReference type="Proteomes" id="UP000245383">
    <property type="component" value="Unassembled WGS sequence"/>
</dbReference>
<gene>
    <name evidence="2" type="ORF">BB561_003065</name>
</gene>
<organism evidence="2 3">
    <name type="scientific">Smittium simulii</name>
    <dbReference type="NCBI Taxonomy" id="133385"/>
    <lineage>
        <taxon>Eukaryota</taxon>
        <taxon>Fungi</taxon>
        <taxon>Fungi incertae sedis</taxon>
        <taxon>Zoopagomycota</taxon>
        <taxon>Kickxellomycotina</taxon>
        <taxon>Harpellomycetes</taxon>
        <taxon>Harpellales</taxon>
        <taxon>Legeriomycetaceae</taxon>
        <taxon>Smittium</taxon>
    </lineage>
</organism>
<name>A0A2T9YN34_9FUNG</name>
<feature type="region of interest" description="Disordered" evidence="1">
    <location>
        <begin position="780"/>
        <end position="805"/>
    </location>
</feature>
<feature type="region of interest" description="Disordered" evidence="1">
    <location>
        <begin position="323"/>
        <end position="343"/>
    </location>
</feature>
<dbReference type="SUPFAM" id="SSF56349">
    <property type="entry name" value="DNA breaking-rejoining enzymes"/>
    <property type="match status" value="1"/>
</dbReference>
<dbReference type="InterPro" id="IPR011010">
    <property type="entry name" value="DNA_brk_join_enz"/>
</dbReference>
<dbReference type="AlphaFoldDB" id="A0A2T9YN34"/>
<dbReference type="PANTHER" id="PTHR35617">
    <property type="entry name" value="PHAGE_INTEGRASE DOMAIN-CONTAINING PROTEIN"/>
    <property type="match status" value="1"/>
</dbReference>
<evidence type="ECO:0000313" key="2">
    <source>
        <dbReference type="EMBL" id="PVU93748.1"/>
    </source>
</evidence>
<protein>
    <recommendedName>
        <fullName evidence="4">Core-binding (CB) domain-containing protein</fullName>
    </recommendedName>
</protein>
<accession>A0A2T9YN34</accession>
<feature type="compositionally biased region" description="Polar residues" evidence="1">
    <location>
        <begin position="327"/>
        <end position="336"/>
    </location>
</feature>
<feature type="region of interest" description="Disordered" evidence="1">
    <location>
        <begin position="25"/>
        <end position="54"/>
    </location>
</feature>
<sequence>MERPDFSIPSSSFWTVPQPTYLYQGTPPSSRMGQVNRDTDLSVPRRPTNYGRNQDTVYNQHSFSLFQAFGAWLQNQRREIANIPISIDYPLGNDSGPAQRSQQITECGPDNIAVPSKFYWKGSGYVSGSSSRTTYATPSTRAKELLPKEIEIMDVDGEISEVEVFTDASNRAWGIVVGSRSYSGLTIRSLTQGNSRPLGVGLLRQHNHASLCEKVWRHDVSQTTGIIGDNLETLFKNKHQTPGNIRAVNIEPCGRSKQTDCSNRMVFISGDVQEAESSTWPTRCRPVCFSSEQEGGSIFELVPRPQSRRTECVMGQPILLPTLEPNIASNPQSTQRENNHDPGYSNVEIGNMVSGSIDSVNFSTVIASSNNSCSRSQKRKVSAIQQQTLALDGMEDQRRFLQTQGLGTYAVDFILSNKRRVRRRSRYSSIQQRFLDWRILNKITTDISAPQIINYLSELFIREKLKVGTMKTYKSAILSLADNPTKLAEHPMFAEFTKTLDDSSIKSFIRPEIDILPILDLFRDWGPTPNLSVKQLTAKLCWLLSVTGFLRASDIHRIDDARSLINQGVLCLTIFAPKENEEAEKVAHNLCPTPHVNNSMWTVNRLIRFVNDREKPLSVDSITRYIKSISVLIQQDQDMPIPKGRAIGATLAANSGVSSDDIVAHAFWSNYSIFDSYYRLTRNSSNNLTESILNIKSHPPSHLPLLKDDKGITSHRLNKFKSQIPNTPVIHALALWEIHRAKTEYNPANINLSGQQMFSRWKMSLKNQIIMGWSTSKTSAEQWTKTKTKSPSQPDENNKNHIVFK</sequence>
<reference evidence="2 3" key="1">
    <citation type="journal article" date="2018" name="MBio">
        <title>Comparative Genomics Reveals the Core Gene Toolbox for the Fungus-Insect Symbiosis.</title>
        <authorList>
            <person name="Wang Y."/>
            <person name="Stata M."/>
            <person name="Wang W."/>
            <person name="Stajich J.E."/>
            <person name="White M.M."/>
            <person name="Moncalvo J.M."/>
        </authorList>
    </citation>
    <scope>NUCLEOTIDE SEQUENCE [LARGE SCALE GENOMIC DNA]</scope>
    <source>
        <strain evidence="2 3">SWE-8-4</strain>
    </source>
</reference>
<dbReference type="OrthoDB" id="2400069at2759"/>
<comment type="caution">
    <text evidence="2">The sequence shown here is derived from an EMBL/GenBank/DDBJ whole genome shotgun (WGS) entry which is preliminary data.</text>
</comment>
<proteinExistence type="predicted"/>
<dbReference type="PANTHER" id="PTHR35617:SF3">
    <property type="entry name" value="CORE-BINDING (CB) DOMAIN-CONTAINING PROTEIN"/>
    <property type="match status" value="1"/>
</dbReference>
<dbReference type="EMBL" id="MBFR01000117">
    <property type="protein sequence ID" value="PVU93748.1"/>
    <property type="molecule type" value="Genomic_DNA"/>
</dbReference>
<evidence type="ECO:0008006" key="4">
    <source>
        <dbReference type="Google" id="ProtNLM"/>
    </source>
</evidence>
<keyword evidence="3" id="KW-1185">Reference proteome</keyword>
<evidence type="ECO:0000256" key="1">
    <source>
        <dbReference type="SAM" id="MobiDB-lite"/>
    </source>
</evidence>
<dbReference type="GO" id="GO:0003677">
    <property type="term" value="F:DNA binding"/>
    <property type="evidence" value="ECO:0007669"/>
    <property type="project" value="InterPro"/>
</dbReference>